<dbReference type="SUPFAM" id="SSF47413">
    <property type="entry name" value="lambda repressor-like DNA-binding domains"/>
    <property type="match status" value="1"/>
</dbReference>
<dbReference type="OrthoDB" id="5422231at2"/>
<dbReference type="SMART" id="SM00530">
    <property type="entry name" value="HTH_XRE"/>
    <property type="match status" value="1"/>
</dbReference>
<evidence type="ECO:0000313" key="2">
    <source>
        <dbReference type="EMBL" id="RAU19597.1"/>
    </source>
</evidence>
<dbReference type="InterPro" id="IPR010982">
    <property type="entry name" value="Lambda_DNA-bd_dom_sf"/>
</dbReference>
<protein>
    <submittedName>
        <fullName evidence="2">XRE family transcriptional regulator</fullName>
    </submittedName>
</protein>
<proteinExistence type="predicted"/>
<evidence type="ECO:0000313" key="3">
    <source>
        <dbReference type="Proteomes" id="UP000250744"/>
    </source>
</evidence>
<dbReference type="PROSITE" id="PS50943">
    <property type="entry name" value="HTH_CROC1"/>
    <property type="match status" value="1"/>
</dbReference>
<dbReference type="Gene3D" id="1.10.260.40">
    <property type="entry name" value="lambda repressor-like DNA-binding domains"/>
    <property type="match status" value="1"/>
</dbReference>
<comment type="caution">
    <text evidence="2">The sequence shown here is derived from an EMBL/GenBank/DDBJ whole genome shotgun (WGS) entry which is preliminary data.</text>
</comment>
<accession>A0A364NRU2</accession>
<gene>
    <name evidence="2" type="ORF">DN062_00495</name>
</gene>
<evidence type="ECO:0000259" key="1">
    <source>
        <dbReference type="PROSITE" id="PS50943"/>
    </source>
</evidence>
<name>A0A364NRU2_9GAMM</name>
<dbReference type="GO" id="GO:0003677">
    <property type="term" value="F:DNA binding"/>
    <property type="evidence" value="ECO:0007669"/>
    <property type="project" value="InterPro"/>
</dbReference>
<keyword evidence="3" id="KW-1185">Reference proteome</keyword>
<dbReference type="EMBL" id="QKRX01000001">
    <property type="protein sequence ID" value="RAU19597.1"/>
    <property type="molecule type" value="Genomic_DNA"/>
</dbReference>
<dbReference type="Pfam" id="PF13560">
    <property type="entry name" value="HTH_31"/>
    <property type="match status" value="1"/>
</dbReference>
<organism evidence="2 3">
    <name type="scientific">Nitrincola tibetensis</name>
    <dbReference type="NCBI Taxonomy" id="2219697"/>
    <lineage>
        <taxon>Bacteria</taxon>
        <taxon>Pseudomonadati</taxon>
        <taxon>Pseudomonadota</taxon>
        <taxon>Gammaproteobacteria</taxon>
        <taxon>Oceanospirillales</taxon>
        <taxon>Oceanospirillaceae</taxon>
        <taxon>Nitrincola</taxon>
    </lineage>
</organism>
<dbReference type="CDD" id="cd00093">
    <property type="entry name" value="HTH_XRE"/>
    <property type="match status" value="1"/>
</dbReference>
<dbReference type="Proteomes" id="UP000250744">
    <property type="component" value="Unassembled WGS sequence"/>
</dbReference>
<reference evidence="2 3" key="1">
    <citation type="submission" date="2018-06" db="EMBL/GenBank/DDBJ databases">
        <title>Nitrincola tibetense sp. nov., isolated from Lake XuguoCo on Tibetan Plateau.</title>
        <authorList>
            <person name="Xing P."/>
        </authorList>
    </citation>
    <scope>NUCLEOTIDE SEQUENCE [LARGE SCALE GENOMIC DNA]</scope>
    <source>
        <strain evidence="3">xg18</strain>
    </source>
</reference>
<dbReference type="InterPro" id="IPR001387">
    <property type="entry name" value="Cro/C1-type_HTH"/>
</dbReference>
<dbReference type="AlphaFoldDB" id="A0A364NRU2"/>
<sequence>MNTIVSFKRYKEHYGIHSMKNLSSPAEIALQQLGEHLQIARKSRRWTQAEVQARTGLSRVTIRRIEQGYPGVTMGNLATLLALYGRVEALAHIIEPEKDLLALNFDLPRRIRQSRKEYDNDF</sequence>
<feature type="domain" description="HTH cro/C1-type" evidence="1">
    <location>
        <begin position="37"/>
        <end position="90"/>
    </location>
</feature>